<dbReference type="GO" id="GO:0005524">
    <property type="term" value="F:ATP binding"/>
    <property type="evidence" value="ECO:0007669"/>
    <property type="project" value="UniProtKB-KW"/>
</dbReference>
<dbReference type="Pfam" id="PF00005">
    <property type="entry name" value="ABC_tran"/>
    <property type="match status" value="1"/>
</dbReference>
<feature type="domain" description="ABC transporter" evidence="3">
    <location>
        <begin position="1"/>
        <end position="99"/>
    </location>
</feature>
<dbReference type="Gene3D" id="3.40.50.300">
    <property type="entry name" value="P-loop containing nucleotide triphosphate hydrolases"/>
    <property type="match status" value="1"/>
</dbReference>
<reference evidence="4" key="1">
    <citation type="submission" date="2020-04" db="EMBL/GenBank/DDBJ databases">
        <authorList>
            <person name="Zhang T."/>
        </authorList>
    </citation>
    <scope>NUCLEOTIDE SEQUENCE</scope>
    <source>
        <strain evidence="4">HKST-UBA15</strain>
    </source>
</reference>
<dbReference type="PANTHER" id="PTHR43335">
    <property type="entry name" value="ABC TRANSPORTER, ATP-BINDING PROTEIN"/>
    <property type="match status" value="1"/>
</dbReference>
<evidence type="ECO:0000259" key="3">
    <source>
        <dbReference type="Pfam" id="PF00005"/>
    </source>
</evidence>
<dbReference type="GO" id="GO:0016887">
    <property type="term" value="F:ATP hydrolysis activity"/>
    <property type="evidence" value="ECO:0007669"/>
    <property type="project" value="InterPro"/>
</dbReference>
<evidence type="ECO:0000256" key="1">
    <source>
        <dbReference type="ARBA" id="ARBA00005417"/>
    </source>
</evidence>
<evidence type="ECO:0000256" key="2">
    <source>
        <dbReference type="ARBA" id="ARBA00022448"/>
    </source>
</evidence>
<dbReference type="EMBL" id="JAGQLL010000076">
    <property type="protein sequence ID" value="MCA9380507.1"/>
    <property type="molecule type" value="Genomic_DNA"/>
</dbReference>
<keyword evidence="2" id="KW-0813">Transport</keyword>
<organism evidence="4 5">
    <name type="scientific">Candidatus Dojkabacteria bacterium</name>
    <dbReference type="NCBI Taxonomy" id="2099670"/>
    <lineage>
        <taxon>Bacteria</taxon>
        <taxon>Candidatus Dojkabacteria</taxon>
    </lineage>
</organism>
<gene>
    <name evidence="4" type="ORF">KC675_04990</name>
</gene>
<protein>
    <submittedName>
        <fullName evidence="4">ATP-binding cassette domain-containing protein</fullName>
    </submittedName>
</protein>
<sequence length="247" mass="27777">VTYEGKDLLDNKTDISSKIGYLPENNPLYDNMRVDEFLLMINNVKNSNKNDLKKLAVECGLTSVLKKEINELSKGYKQRVGLAKALIGSPEYLILDEPSTGLDPNQKSEILELIKNVGREKTILFSSHVLSEVESIADELIIINKGRIVASGKASEISKKHIKGTRIIVESDSTLKTFREKLVGNKLIMSIELTSTSKTFNTFEVITTDPESVSLDIYKTAVRSKWLLRRLNTESNNLENLFKQLTK</sequence>
<comment type="caution">
    <text evidence="4">The sequence shown here is derived from an EMBL/GenBank/DDBJ whole genome shotgun (WGS) entry which is preliminary data.</text>
</comment>
<dbReference type="SUPFAM" id="SSF52540">
    <property type="entry name" value="P-loop containing nucleoside triphosphate hydrolases"/>
    <property type="match status" value="1"/>
</dbReference>
<dbReference type="PANTHER" id="PTHR43335:SF4">
    <property type="entry name" value="ABC TRANSPORTER, ATP-BINDING PROTEIN"/>
    <property type="match status" value="1"/>
</dbReference>
<dbReference type="InterPro" id="IPR003439">
    <property type="entry name" value="ABC_transporter-like_ATP-bd"/>
</dbReference>
<dbReference type="InterPro" id="IPR027417">
    <property type="entry name" value="P-loop_NTPase"/>
</dbReference>
<keyword evidence="4" id="KW-0067">ATP-binding</keyword>
<proteinExistence type="inferred from homology"/>
<comment type="similarity">
    <text evidence="1">Belongs to the ABC transporter superfamily.</text>
</comment>
<reference evidence="4" key="2">
    <citation type="journal article" date="2021" name="Microbiome">
        <title>Successional dynamics and alternative stable states in a saline activated sludge microbial community over 9 years.</title>
        <authorList>
            <person name="Wang Y."/>
            <person name="Ye J."/>
            <person name="Ju F."/>
            <person name="Liu L."/>
            <person name="Boyd J.A."/>
            <person name="Deng Y."/>
            <person name="Parks D.H."/>
            <person name="Jiang X."/>
            <person name="Yin X."/>
            <person name="Woodcroft B.J."/>
            <person name="Tyson G.W."/>
            <person name="Hugenholtz P."/>
            <person name="Polz M.F."/>
            <person name="Zhang T."/>
        </authorList>
    </citation>
    <scope>NUCLEOTIDE SEQUENCE</scope>
    <source>
        <strain evidence="4">HKST-UBA15</strain>
    </source>
</reference>
<keyword evidence="4" id="KW-0547">Nucleotide-binding</keyword>
<evidence type="ECO:0000313" key="5">
    <source>
        <dbReference type="Proteomes" id="UP000745577"/>
    </source>
</evidence>
<accession>A0A955L028</accession>
<name>A0A955L028_9BACT</name>
<evidence type="ECO:0000313" key="4">
    <source>
        <dbReference type="EMBL" id="MCA9380507.1"/>
    </source>
</evidence>
<dbReference type="AlphaFoldDB" id="A0A955L028"/>
<dbReference type="Proteomes" id="UP000745577">
    <property type="component" value="Unassembled WGS sequence"/>
</dbReference>
<feature type="non-terminal residue" evidence="4">
    <location>
        <position position="1"/>
    </location>
</feature>